<dbReference type="HOGENOM" id="CLU_766412_0_0_2"/>
<evidence type="ECO:0000313" key="1">
    <source>
        <dbReference type="EMBL" id="AFU60477.1"/>
    </source>
</evidence>
<reference evidence="1 2" key="1">
    <citation type="journal article" date="2012" name="Environ. Microbiol.">
        <title>The genome of the ammonia-oxidizing Candidatus Nitrososphaera gargensis: insights into metabolic versatility and environmental adaptations.</title>
        <authorList>
            <person name="Spang A."/>
            <person name="Poehlein A."/>
            <person name="Offre P."/>
            <person name="Zumbragel S."/>
            <person name="Haider S."/>
            <person name="Rychlik N."/>
            <person name="Nowka B."/>
            <person name="Schmeisser C."/>
            <person name="Lebedeva E.V."/>
            <person name="Rattei T."/>
            <person name="Bohm C."/>
            <person name="Schmid M."/>
            <person name="Galushko A."/>
            <person name="Hatzenpichler R."/>
            <person name="Weinmaier T."/>
            <person name="Daniel R."/>
            <person name="Schleper C."/>
            <person name="Spieck E."/>
            <person name="Streit W."/>
            <person name="Wagner M."/>
        </authorList>
    </citation>
    <scope>NUCLEOTIDE SEQUENCE [LARGE SCALE GENOMIC DNA]</scope>
    <source>
        <strain evidence="2">Ga9.2</strain>
    </source>
</reference>
<evidence type="ECO:0000313" key="2">
    <source>
        <dbReference type="Proteomes" id="UP000008037"/>
    </source>
</evidence>
<dbReference type="Proteomes" id="UP000008037">
    <property type="component" value="Chromosome"/>
</dbReference>
<dbReference type="InterPro" id="IPR051797">
    <property type="entry name" value="TrmB-like"/>
</dbReference>
<keyword evidence="2" id="KW-1185">Reference proteome</keyword>
<name>K0IMQ1_NITGG</name>
<sequence length="361" mass="41362">MGKIADNNNNQDAFGTVTDDDQDSYNSIFWRLLSGASKRIDCYFDHVSKLDPSFAKELMDLLAGPKKRKELQIHIVTNITKDSLPIIKQLMKSSEVYHMEGFSGSFYIVDSSAYLYDVQESDGVDDHQKQRPHRLLYSTHPQFVKMQQQLFENLLSRVVPAKEKLKQIERGTEREFIETIQDPSSALQLAKELVRSASFEILVLFSTINSFYRAEKDGLLDLLGEASSHGVAVKVLIKIDDEAVKDASKQKIKQKHERINVNFIERSVRSKITTIIIDQTFSLAIEVGDDSKNDFSAATGLSTYSNSESTVFTYYSMFENLWIQAELERQGKVRQAYFQMFKGQKLKDEVYRRKWSLADEG</sequence>
<dbReference type="KEGG" id="nga:Ngar_c35640"/>
<proteinExistence type="predicted"/>
<dbReference type="PANTHER" id="PTHR34293:SF1">
    <property type="entry name" value="HTH-TYPE TRANSCRIPTIONAL REGULATOR TRMBL2"/>
    <property type="match status" value="1"/>
</dbReference>
<dbReference type="AlphaFoldDB" id="K0IMQ1"/>
<dbReference type="PANTHER" id="PTHR34293">
    <property type="entry name" value="HTH-TYPE TRANSCRIPTIONAL REGULATOR TRMBL2"/>
    <property type="match status" value="1"/>
</dbReference>
<organism evidence="1 2">
    <name type="scientific">Nitrososphaera gargensis (strain Ga9.2)</name>
    <dbReference type="NCBI Taxonomy" id="1237085"/>
    <lineage>
        <taxon>Archaea</taxon>
        <taxon>Nitrososphaerota</taxon>
        <taxon>Nitrososphaeria</taxon>
        <taxon>Nitrososphaerales</taxon>
        <taxon>Nitrososphaeraceae</taxon>
        <taxon>Nitrososphaera</taxon>
    </lineage>
</organism>
<dbReference type="RefSeq" id="WP_015021009.1">
    <property type="nucleotide sequence ID" value="NC_018719.1"/>
</dbReference>
<protein>
    <submittedName>
        <fullName evidence="1">Uncharacterized protein</fullName>
    </submittedName>
</protein>
<dbReference type="OrthoDB" id="10207at2157"/>
<dbReference type="EMBL" id="CP002408">
    <property type="protein sequence ID" value="AFU60477.1"/>
    <property type="molecule type" value="Genomic_DNA"/>
</dbReference>
<dbReference type="GeneID" id="13797375"/>
<dbReference type="STRING" id="1237085.Ngar_c35640"/>
<dbReference type="BioCyc" id="CNIT1237085:G1324-3565-MONOMER"/>
<gene>
    <name evidence="1" type="ordered locus">Ngar_c35640</name>
</gene>
<accession>K0IMQ1</accession>
<dbReference type="InParanoid" id="K0IMQ1"/>